<protein>
    <recommendedName>
        <fullName evidence="1">Protein kinase domain-containing protein</fullName>
    </recommendedName>
</protein>
<gene>
    <name evidence="2" type="ORF">A0U89_05240</name>
</gene>
<dbReference type="Pfam" id="PF00069">
    <property type="entry name" value="Pkinase"/>
    <property type="match status" value="1"/>
</dbReference>
<dbReference type="SUPFAM" id="SSF56112">
    <property type="entry name" value="Protein kinase-like (PK-like)"/>
    <property type="match status" value="1"/>
</dbReference>
<dbReference type="GO" id="GO:0004674">
    <property type="term" value="F:protein serine/threonine kinase activity"/>
    <property type="evidence" value="ECO:0007669"/>
    <property type="project" value="TreeGrafter"/>
</dbReference>
<dbReference type="AlphaFoldDB" id="A0A1D8USN1"/>
<dbReference type="STRING" id="153496.A0U89_05240"/>
<dbReference type="eggNOG" id="COG0515">
    <property type="taxonomic scope" value="Bacteria"/>
</dbReference>
<dbReference type="InterPro" id="IPR053235">
    <property type="entry name" value="Ser_Thr_kinase"/>
</dbReference>
<dbReference type="PROSITE" id="PS50011">
    <property type="entry name" value="PROTEIN_KINASE_DOM"/>
    <property type="match status" value="1"/>
</dbReference>
<dbReference type="Gene3D" id="1.10.510.10">
    <property type="entry name" value="Transferase(Phosphotransferase) domain 1"/>
    <property type="match status" value="1"/>
</dbReference>
<evidence type="ECO:0000259" key="1">
    <source>
        <dbReference type="PROSITE" id="PS50011"/>
    </source>
</evidence>
<sequence>MNATGSYYRVTALLRRDQRGVLLNAIDQETKDAVTLRQINLSQLTLRERKPYIEHLRADMAEAAQYAHPAVVSPRGVHVEGENAFLVMDPLYDAIALETQSALPIPLAADLALQALDVLIQAQTRDNSRRALRMRNFFATQDCRLRIIEFGLDPGDIGDVLGGDRAQAEEASMMTPEHCVGEIEDQKSDQFAIGCLLYRMLTGVFPFHGANYTDTVTRIAKEPHISLIQMRQDVPEKLNEVIDRVLAKKPSSRYESLSAFANALQAFTVKGTMPDVFEETGTSTETLSDFSIAEVSAKPKRLEQETVDEIVRALTQIIGPIAPILVQRAKRNVTDRKSLIAQCIEQCEPSDAVRFLALLKPES</sequence>
<name>A0A1D8USN1_9PROT</name>
<dbReference type="KEGG" id="kba:A0U89_05240"/>
<dbReference type="Proteomes" id="UP000179145">
    <property type="component" value="Chromosome"/>
</dbReference>
<evidence type="ECO:0000313" key="3">
    <source>
        <dbReference type="Proteomes" id="UP000179145"/>
    </source>
</evidence>
<dbReference type="OrthoDB" id="9801841at2"/>
<proteinExistence type="predicted"/>
<evidence type="ECO:0000313" key="2">
    <source>
        <dbReference type="EMBL" id="AOX16626.1"/>
    </source>
</evidence>
<dbReference type="RefSeq" id="WP_070402362.1">
    <property type="nucleotide sequence ID" value="NZ_BJVW01000019.1"/>
</dbReference>
<dbReference type="GO" id="GO:0005737">
    <property type="term" value="C:cytoplasm"/>
    <property type="evidence" value="ECO:0007669"/>
    <property type="project" value="TreeGrafter"/>
</dbReference>
<reference evidence="2 3" key="1">
    <citation type="journal article" date="2016" name="Microb. Cell Fact.">
        <title>Dissection of exopolysaccharide biosynthesis in Kozakia baliensis.</title>
        <authorList>
            <person name="Brandt J.U."/>
            <person name="Jakob F."/>
            <person name="Behr J."/>
            <person name="Geissler A.J."/>
            <person name="Vogel R.F."/>
        </authorList>
    </citation>
    <scope>NUCLEOTIDE SEQUENCE [LARGE SCALE GENOMIC DNA]</scope>
    <source>
        <strain evidence="2 3">DSM 14400</strain>
    </source>
</reference>
<dbReference type="GO" id="GO:0005524">
    <property type="term" value="F:ATP binding"/>
    <property type="evidence" value="ECO:0007669"/>
    <property type="project" value="InterPro"/>
</dbReference>
<dbReference type="PANTHER" id="PTHR24361:SF613">
    <property type="entry name" value="NUCLEAR RECEPTOR-BINDING PROTEIN-RELATED"/>
    <property type="match status" value="1"/>
</dbReference>
<dbReference type="InterPro" id="IPR000719">
    <property type="entry name" value="Prot_kinase_dom"/>
</dbReference>
<accession>A0A1D8USN1</accession>
<dbReference type="PANTHER" id="PTHR24361">
    <property type="entry name" value="MITOGEN-ACTIVATED KINASE KINASE KINASE"/>
    <property type="match status" value="1"/>
</dbReference>
<dbReference type="GO" id="GO:0006974">
    <property type="term" value="P:DNA damage response"/>
    <property type="evidence" value="ECO:0007669"/>
    <property type="project" value="TreeGrafter"/>
</dbReference>
<keyword evidence="3" id="KW-1185">Reference proteome</keyword>
<dbReference type="EMBL" id="CP014674">
    <property type="protein sequence ID" value="AOX16626.1"/>
    <property type="molecule type" value="Genomic_DNA"/>
</dbReference>
<dbReference type="InterPro" id="IPR011009">
    <property type="entry name" value="Kinase-like_dom_sf"/>
</dbReference>
<organism evidence="2 3">
    <name type="scientific">Kozakia baliensis</name>
    <dbReference type="NCBI Taxonomy" id="153496"/>
    <lineage>
        <taxon>Bacteria</taxon>
        <taxon>Pseudomonadati</taxon>
        <taxon>Pseudomonadota</taxon>
        <taxon>Alphaproteobacteria</taxon>
        <taxon>Acetobacterales</taxon>
        <taxon>Acetobacteraceae</taxon>
        <taxon>Kozakia</taxon>
    </lineage>
</organism>
<dbReference type="SMART" id="SM00220">
    <property type="entry name" value="S_TKc"/>
    <property type="match status" value="1"/>
</dbReference>
<feature type="domain" description="Protein kinase" evidence="1">
    <location>
        <begin position="8"/>
        <end position="268"/>
    </location>
</feature>